<dbReference type="SUPFAM" id="SSF50715">
    <property type="entry name" value="Ribosomal protein L25-like"/>
    <property type="match status" value="1"/>
</dbReference>
<evidence type="ECO:0000256" key="1">
    <source>
        <dbReference type="ARBA" id="ARBA00022730"/>
    </source>
</evidence>
<sequence>MATYTLEAEKREKSRHSVLTGLRQEGKIPAVVYGRKSESMPISVREKDFLKTIREAGRNGIISLNINGNKTDVILTDYQHDFLKNEIIHADFFSVDMSSDIEVEVQVVLVGEAAGVKDGGVLQQATHELSIKAKPKDIPSAIEVDITSLQVGDTVTVADLKGKGAIYEIKHDDSLVIASILPPKQEEEINSGEEQAEGTPEKEEGRETEPDTNEE</sequence>
<name>A0A285D7B2_9BACI</name>
<evidence type="ECO:0000256" key="6">
    <source>
        <dbReference type="SAM" id="MobiDB-lite"/>
    </source>
</evidence>
<feature type="region of interest" description="Disordered" evidence="6">
    <location>
        <begin position="181"/>
        <end position="215"/>
    </location>
</feature>
<dbReference type="PANTHER" id="PTHR33284">
    <property type="entry name" value="RIBOSOMAL PROTEIN L25/GLN-TRNA SYNTHETASE, ANTI-CODON-BINDING DOMAIN-CONTAINING PROTEIN"/>
    <property type="match status" value="1"/>
</dbReference>
<dbReference type="Gene3D" id="2.170.120.20">
    <property type="entry name" value="Ribosomal protein L25, beta domain"/>
    <property type="match status" value="1"/>
</dbReference>
<evidence type="ECO:0000259" key="7">
    <source>
        <dbReference type="Pfam" id="PF01386"/>
    </source>
</evidence>
<dbReference type="NCBIfam" id="TIGR00731">
    <property type="entry name" value="bL25_bact_ctc"/>
    <property type="match status" value="1"/>
</dbReference>
<dbReference type="CDD" id="cd00495">
    <property type="entry name" value="Ribosomal_L25_TL5_CTC"/>
    <property type="match status" value="1"/>
</dbReference>
<dbReference type="InterPro" id="IPR011035">
    <property type="entry name" value="Ribosomal_bL25/Gln-tRNA_synth"/>
</dbReference>
<reference evidence="9 10" key="1">
    <citation type="submission" date="2017-08" db="EMBL/GenBank/DDBJ databases">
        <authorList>
            <person name="de Groot N.N."/>
        </authorList>
    </citation>
    <scope>NUCLEOTIDE SEQUENCE [LARGE SCALE GENOMIC DNA]</scope>
    <source>
        <strain evidence="9 10">JC228</strain>
    </source>
</reference>
<feature type="domain" description="Large ribosomal subunit protein bL25 L25" evidence="7">
    <location>
        <begin position="6"/>
        <end position="92"/>
    </location>
</feature>
<keyword evidence="3 5" id="KW-0689">Ribosomal protein</keyword>
<dbReference type="GO" id="GO:0003735">
    <property type="term" value="F:structural constituent of ribosome"/>
    <property type="evidence" value="ECO:0007669"/>
    <property type="project" value="InterPro"/>
</dbReference>
<evidence type="ECO:0000313" key="10">
    <source>
        <dbReference type="Proteomes" id="UP000219546"/>
    </source>
</evidence>
<dbReference type="InterPro" id="IPR020056">
    <property type="entry name" value="Rbsml_bL25/Gln-tRNA_synth_N"/>
</dbReference>
<feature type="compositionally biased region" description="Basic and acidic residues" evidence="6">
    <location>
        <begin position="199"/>
        <end position="209"/>
    </location>
</feature>
<dbReference type="InterPro" id="IPR037121">
    <property type="entry name" value="Ribosomal_bL25_C"/>
</dbReference>
<evidence type="ECO:0000256" key="3">
    <source>
        <dbReference type="ARBA" id="ARBA00022980"/>
    </source>
</evidence>
<dbReference type="Pfam" id="PF01386">
    <property type="entry name" value="Ribosomal_L25p"/>
    <property type="match status" value="1"/>
</dbReference>
<dbReference type="Gene3D" id="2.40.240.10">
    <property type="entry name" value="Ribosomal Protein L25, Chain P"/>
    <property type="match status" value="1"/>
</dbReference>
<dbReference type="InterPro" id="IPR020930">
    <property type="entry name" value="Ribosomal_uL5_bac-type"/>
</dbReference>
<dbReference type="HAMAP" id="MF_01334">
    <property type="entry name" value="Ribosomal_bL25_CTC"/>
    <property type="match status" value="1"/>
</dbReference>
<keyword evidence="10" id="KW-1185">Reference proteome</keyword>
<keyword evidence="1 5" id="KW-0699">rRNA-binding</keyword>
<gene>
    <name evidence="5" type="primary">rplY</name>
    <name evidence="5" type="synonym">ctc</name>
    <name evidence="9" type="ORF">SAMN05877753_11530</name>
</gene>
<dbReference type="InterPro" id="IPR029751">
    <property type="entry name" value="Ribosomal_L25_dom"/>
</dbReference>
<proteinExistence type="inferred from homology"/>
<accession>A0A285D7B2</accession>
<dbReference type="GO" id="GO:0022625">
    <property type="term" value="C:cytosolic large ribosomal subunit"/>
    <property type="evidence" value="ECO:0007669"/>
    <property type="project" value="TreeGrafter"/>
</dbReference>
<comment type="similarity">
    <text evidence="5">Belongs to the bacterial ribosomal protein bL25 family. CTC subfamily.</text>
</comment>
<evidence type="ECO:0000313" key="9">
    <source>
        <dbReference type="EMBL" id="SNX75704.1"/>
    </source>
</evidence>
<comment type="function">
    <text evidence="5">This is one of the proteins that binds to the 5S RNA in the ribosome where it forms part of the central protuberance.</text>
</comment>
<dbReference type="RefSeq" id="WP_097160764.1">
    <property type="nucleotide sequence ID" value="NZ_JBEPMQ010000020.1"/>
</dbReference>
<dbReference type="GO" id="GO:0006412">
    <property type="term" value="P:translation"/>
    <property type="evidence" value="ECO:0007669"/>
    <property type="project" value="UniProtKB-UniRule"/>
</dbReference>
<evidence type="ECO:0000259" key="8">
    <source>
        <dbReference type="Pfam" id="PF14693"/>
    </source>
</evidence>
<dbReference type="Proteomes" id="UP000219546">
    <property type="component" value="Unassembled WGS sequence"/>
</dbReference>
<dbReference type="Pfam" id="PF14693">
    <property type="entry name" value="Ribosomal_TL5_C"/>
    <property type="match status" value="1"/>
</dbReference>
<evidence type="ECO:0000256" key="2">
    <source>
        <dbReference type="ARBA" id="ARBA00022884"/>
    </source>
</evidence>
<organism evidence="9 10">
    <name type="scientific">Bacillus oleivorans</name>
    <dbReference type="NCBI Taxonomy" id="1448271"/>
    <lineage>
        <taxon>Bacteria</taxon>
        <taxon>Bacillati</taxon>
        <taxon>Bacillota</taxon>
        <taxon>Bacilli</taxon>
        <taxon>Bacillales</taxon>
        <taxon>Bacillaceae</taxon>
        <taxon>Bacillus</taxon>
    </lineage>
</organism>
<dbReference type="EMBL" id="OAOP01000015">
    <property type="protein sequence ID" value="SNX75704.1"/>
    <property type="molecule type" value="Genomic_DNA"/>
</dbReference>
<keyword evidence="2 5" id="KW-0694">RNA-binding</keyword>
<protein>
    <recommendedName>
        <fullName evidence="5">Large ribosomal subunit protein bL25</fullName>
    </recommendedName>
    <alternativeName>
        <fullName evidence="5">General stress protein CTC</fullName>
    </alternativeName>
</protein>
<dbReference type="AlphaFoldDB" id="A0A285D7B2"/>
<evidence type="ECO:0000256" key="5">
    <source>
        <dbReference type="HAMAP-Rule" id="MF_01334"/>
    </source>
</evidence>
<dbReference type="GO" id="GO:0008097">
    <property type="term" value="F:5S rRNA binding"/>
    <property type="evidence" value="ECO:0007669"/>
    <property type="project" value="InterPro"/>
</dbReference>
<dbReference type="OrthoDB" id="9790002at2"/>
<evidence type="ECO:0000256" key="4">
    <source>
        <dbReference type="ARBA" id="ARBA00023274"/>
    </source>
</evidence>
<dbReference type="InterPro" id="IPR001021">
    <property type="entry name" value="Ribosomal_bL25_long"/>
</dbReference>
<dbReference type="PANTHER" id="PTHR33284:SF1">
    <property type="entry name" value="RIBOSOMAL PROTEIN L25_GLN-TRNA SYNTHETASE, ANTI-CODON-BINDING DOMAIN-CONTAINING PROTEIN"/>
    <property type="match status" value="1"/>
</dbReference>
<dbReference type="NCBIfam" id="NF004133">
    <property type="entry name" value="PRK05618.2-4"/>
    <property type="match status" value="1"/>
</dbReference>
<comment type="subunit">
    <text evidence="5">Part of the 50S ribosomal subunit; part of the 5S rRNA/L5/L18/L25 subcomplex. Contacts the 5S rRNA. Binds to the 5S rRNA independently of L5 and L18.</text>
</comment>
<dbReference type="InterPro" id="IPR020057">
    <property type="entry name" value="Ribosomal_bL25_b-dom"/>
</dbReference>
<keyword evidence="4 5" id="KW-0687">Ribonucleoprotein</keyword>
<feature type="domain" description="Large ribosomal subunit protein bL25 beta" evidence="8">
    <location>
        <begin position="101"/>
        <end position="184"/>
    </location>
</feature>